<keyword evidence="6" id="KW-0653">Protein transport</keyword>
<dbReference type="STRING" id="53326.A0A016SY03"/>
<reference evidence="11" key="1">
    <citation type="journal article" date="2015" name="Nat. Genet.">
        <title>The genome and transcriptome of the zoonotic hookworm Ancylostoma ceylanicum identify infection-specific gene families.</title>
        <authorList>
            <person name="Schwarz E.M."/>
            <person name="Hu Y."/>
            <person name="Antoshechkin I."/>
            <person name="Miller M.M."/>
            <person name="Sternberg P.W."/>
            <person name="Aroian R.V."/>
        </authorList>
    </citation>
    <scope>NUCLEOTIDE SEQUENCE</scope>
    <source>
        <strain evidence="11">HY135</strain>
    </source>
</reference>
<gene>
    <name evidence="10" type="primary">Acey_s0161.g3363</name>
    <name evidence="10" type="ORF">Y032_0161g3363</name>
</gene>
<keyword evidence="7" id="KW-0539">Nucleus</keyword>
<evidence type="ECO:0000256" key="6">
    <source>
        <dbReference type="ARBA" id="ARBA00022927"/>
    </source>
</evidence>
<sequence>MTSAFLREYVQDRWSEFKEGLNRRLTKYLDQSLRAAKNGDGDKFVEKLLKLVTEVAYKTIDEDTGKQKWLGGVRFLSHCMKSKQPNELMFVSRVLDAVPNVFGTENEQHAPDVKEMFAILFKQQCCTVRAVAFGCFVTFVTENDGDRRLIKTMAPLMSQVVEICHSACYVENGGEGLALHWLAELEKSLPKLINPHLREILIMCLSGSCSFCNSNQFALFHKYCSMILIARLCAFNVTKDSNYRQLAIKVLAAICEKSTAQLKKHYSVSIEFILAAVLHLMTNLTLDPGVWLDEGDIGGENQEPTVEVAADVLGRISCALKGKAMMKPLLFLVNKMRICVDWRERHAALAGFSAILEGCEKQIEPQAEQYVREILPYLQDKHPRVRHAACHAISSMSSYFASKLQTSCHDTVIPALVNAVKDLSCARVSMSAISALDDFMVDGPNEIFFTHFRAIMDAYIQALAAALYRLQTIGKTSYCEKVIFAMGLMAEAIQDRFTEFYDAIVPHLLRILMTCKAEHEKILRGKAMESLAMIGIAVGKEKFHDDWIVVVELFKKEMPTITFEDPLYMYYTDSCARICKVVGKDFASYLPLIMNYALQMAAYKPQIAIVDEDKAKQDDPVWTYRKIGENFYGISSAGLDEKADTCSWLMQYAKNLEEAFLPYVDKVAKLCVNNLQFFFMDTVRCNAAITMPYLLGCVKGQGVAAMRQLWKKFYSALKNLLAREDEVEVIESIFDAFQESVPFLGADGLAKGEAAEIVALFSHQLRQHEKRRLGYDAERGDEDHDGSKEFRKEMEMEVLARISELLHNLFEVFGEWLFEHVVPAFPNFLQLIDPHRGYQSRQYGVCYINDCLEFAPKKCAKYQNQFVPVMLKCLSDPMPEVRQAAAYGFGVMGELGGPEYQSAVSSALQPLANVTLRADAMASEECADATGNAILAISKILKFFEKHVKLHKSLIEGSEEYKFFKALLHDHQIENMTCAMKGSRRVKIQTNCINWRKVAVAADAQAKKKLRTD</sequence>
<feature type="repeat" description="HEAT" evidence="8">
    <location>
        <begin position="866"/>
        <end position="903"/>
    </location>
</feature>
<evidence type="ECO:0000313" key="10">
    <source>
        <dbReference type="EMBL" id="EYB95312.1"/>
    </source>
</evidence>
<evidence type="ECO:0000256" key="2">
    <source>
        <dbReference type="ARBA" id="ARBA00004496"/>
    </source>
</evidence>
<dbReference type="InterPro" id="IPR041653">
    <property type="entry name" value="Importin_rep_4"/>
</dbReference>
<dbReference type="InterPro" id="IPR016024">
    <property type="entry name" value="ARM-type_fold"/>
</dbReference>
<evidence type="ECO:0000256" key="8">
    <source>
        <dbReference type="PROSITE-ProRule" id="PRU00103"/>
    </source>
</evidence>
<dbReference type="Pfam" id="PF02985">
    <property type="entry name" value="HEAT"/>
    <property type="match status" value="1"/>
</dbReference>
<feature type="domain" description="IPO4/5-like TPR repeats" evidence="9">
    <location>
        <begin position="45"/>
        <end position="202"/>
    </location>
</feature>
<comment type="subcellular location">
    <subcellularLocation>
        <location evidence="2">Cytoplasm</location>
    </subcellularLocation>
    <subcellularLocation>
        <location evidence="1">Nucleus</location>
    </subcellularLocation>
</comment>
<evidence type="ECO:0000313" key="11">
    <source>
        <dbReference type="Proteomes" id="UP000024635"/>
    </source>
</evidence>
<dbReference type="InterPro" id="IPR021133">
    <property type="entry name" value="HEAT_type_2"/>
</dbReference>
<name>A0A016SY03_9BILA</name>
<dbReference type="InterPro" id="IPR011989">
    <property type="entry name" value="ARM-like"/>
</dbReference>
<dbReference type="GO" id="GO:0005634">
    <property type="term" value="C:nucleus"/>
    <property type="evidence" value="ECO:0007669"/>
    <property type="project" value="UniProtKB-SubCell"/>
</dbReference>
<dbReference type="Pfam" id="PF18808">
    <property type="entry name" value="Importin_rep_4"/>
    <property type="match status" value="1"/>
</dbReference>
<dbReference type="GO" id="GO:0005737">
    <property type="term" value="C:cytoplasm"/>
    <property type="evidence" value="ECO:0007669"/>
    <property type="project" value="UniProtKB-SubCell"/>
</dbReference>
<proteinExistence type="predicted"/>
<keyword evidence="11" id="KW-1185">Reference proteome</keyword>
<comment type="caution">
    <text evidence="10">The sequence shown here is derived from an EMBL/GenBank/DDBJ whole genome shotgun (WGS) entry which is preliminary data.</text>
</comment>
<dbReference type="GO" id="GO:0006606">
    <property type="term" value="P:protein import into nucleus"/>
    <property type="evidence" value="ECO:0007669"/>
    <property type="project" value="InterPro"/>
</dbReference>
<dbReference type="AlphaFoldDB" id="A0A016SY03"/>
<accession>A0A016SY03</accession>
<dbReference type="PANTHER" id="PTHR10527">
    <property type="entry name" value="IMPORTIN BETA"/>
    <property type="match status" value="1"/>
</dbReference>
<evidence type="ECO:0000256" key="7">
    <source>
        <dbReference type="ARBA" id="ARBA00023242"/>
    </source>
</evidence>
<organism evidence="10 11">
    <name type="scientific">Ancylostoma ceylanicum</name>
    <dbReference type="NCBI Taxonomy" id="53326"/>
    <lineage>
        <taxon>Eukaryota</taxon>
        <taxon>Metazoa</taxon>
        <taxon>Ecdysozoa</taxon>
        <taxon>Nematoda</taxon>
        <taxon>Chromadorea</taxon>
        <taxon>Rhabditida</taxon>
        <taxon>Rhabditina</taxon>
        <taxon>Rhabditomorpha</taxon>
        <taxon>Strongyloidea</taxon>
        <taxon>Ancylostomatidae</taxon>
        <taxon>Ancylostomatinae</taxon>
        <taxon>Ancylostoma</taxon>
    </lineage>
</organism>
<evidence type="ECO:0000256" key="3">
    <source>
        <dbReference type="ARBA" id="ARBA00022448"/>
    </source>
</evidence>
<dbReference type="SUPFAM" id="SSF48371">
    <property type="entry name" value="ARM repeat"/>
    <property type="match status" value="2"/>
</dbReference>
<dbReference type="OrthoDB" id="543373at2759"/>
<dbReference type="InterPro" id="IPR000357">
    <property type="entry name" value="HEAT"/>
</dbReference>
<protein>
    <recommendedName>
        <fullName evidence="9">IPO4/5-like TPR repeats domain-containing protein</fullName>
    </recommendedName>
</protein>
<dbReference type="InterPro" id="IPR040122">
    <property type="entry name" value="Importin_beta"/>
</dbReference>
<dbReference type="Pfam" id="PF18829">
    <property type="entry name" value="Importin_rep_6"/>
    <property type="match status" value="1"/>
</dbReference>
<dbReference type="PROSITE" id="PS50077">
    <property type="entry name" value="HEAT_REPEAT"/>
    <property type="match status" value="1"/>
</dbReference>
<dbReference type="InterPro" id="IPR057672">
    <property type="entry name" value="TPR_IPO4/5"/>
</dbReference>
<dbReference type="Proteomes" id="UP000024635">
    <property type="component" value="Unassembled WGS sequence"/>
</dbReference>
<dbReference type="InterPro" id="IPR041389">
    <property type="entry name" value="Importin_rep_6"/>
</dbReference>
<keyword evidence="5" id="KW-0677">Repeat</keyword>
<dbReference type="Pfam" id="PF13513">
    <property type="entry name" value="HEAT_EZ"/>
    <property type="match status" value="1"/>
</dbReference>
<keyword evidence="3" id="KW-0813">Transport</keyword>
<dbReference type="Gene3D" id="1.25.10.10">
    <property type="entry name" value="Leucine-rich Repeat Variant"/>
    <property type="match status" value="1"/>
</dbReference>
<evidence type="ECO:0000256" key="4">
    <source>
        <dbReference type="ARBA" id="ARBA00022490"/>
    </source>
</evidence>
<evidence type="ECO:0000256" key="1">
    <source>
        <dbReference type="ARBA" id="ARBA00004123"/>
    </source>
</evidence>
<keyword evidence="4" id="KW-0963">Cytoplasm</keyword>
<dbReference type="EMBL" id="JARK01001497">
    <property type="protein sequence ID" value="EYB95312.1"/>
    <property type="molecule type" value="Genomic_DNA"/>
</dbReference>
<evidence type="ECO:0000256" key="5">
    <source>
        <dbReference type="ARBA" id="ARBA00022737"/>
    </source>
</evidence>
<evidence type="ECO:0000259" key="9">
    <source>
        <dbReference type="Pfam" id="PF25780"/>
    </source>
</evidence>
<dbReference type="Pfam" id="PF25780">
    <property type="entry name" value="TPR_IPO5"/>
    <property type="match status" value="1"/>
</dbReference>